<keyword evidence="3" id="KW-1185">Reference proteome</keyword>
<comment type="caution">
    <text evidence="2">The sequence shown here is derived from an EMBL/GenBank/DDBJ whole genome shotgun (WGS) entry which is preliminary data.</text>
</comment>
<proteinExistence type="predicted"/>
<dbReference type="InterPro" id="IPR036047">
    <property type="entry name" value="F-box-like_dom_sf"/>
</dbReference>
<feature type="domain" description="F-box associated beta-propeller type 3" evidence="1">
    <location>
        <begin position="172"/>
        <end position="403"/>
    </location>
</feature>
<organism evidence="2 3">
    <name type="scientific">Camellia sinensis var. sinensis</name>
    <name type="common">China tea</name>
    <dbReference type="NCBI Taxonomy" id="542762"/>
    <lineage>
        <taxon>Eukaryota</taxon>
        <taxon>Viridiplantae</taxon>
        <taxon>Streptophyta</taxon>
        <taxon>Embryophyta</taxon>
        <taxon>Tracheophyta</taxon>
        <taxon>Spermatophyta</taxon>
        <taxon>Magnoliopsida</taxon>
        <taxon>eudicotyledons</taxon>
        <taxon>Gunneridae</taxon>
        <taxon>Pentapetalae</taxon>
        <taxon>asterids</taxon>
        <taxon>Ericales</taxon>
        <taxon>Theaceae</taxon>
        <taxon>Camellia</taxon>
    </lineage>
</organism>
<name>A0A4S4EKR4_CAMSN</name>
<dbReference type="InterPro" id="IPR050796">
    <property type="entry name" value="SCF_F-box_component"/>
</dbReference>
<protein>
    <recommendedName>
        <fullName evidence="1">F-box associated beta-propeller type 3 domain-containing protein</fullName>
    </recommendedName>
</protein>
<evidence type="ECO:0000313" key="2">
    <source>
        <dbReference type="EMBL" id="THG16812.1"/>
    </source>
</evidence>
<dbReference type="NCBIfam" id="TIGR01640">
    <property type="entry name" value="F_box_assoc_1"/>
    <property type="match status" value="1"/>
</dbReference>
<accession>A0A4S4EKR4</accession>
<dbReference type="SUPFAM" id="SSF81383">
    <property type="entry name" value="F-box domain"/>
    <property type="match status" value="1"/>
</dbReference>
<sequence length="515" mass="58749">MIAVQSFDEPKTTTFGDPIWLRLLETLSTIDMQYLEVNDDQDHPGLKLAKLVAGCDWPQLCDPQTYSQLQLITLVTISCSQSKNQKNDRPFLLEDIFFHILILLPAAFLHDCGRYVCKAWAKIIRDPAFIKAHLLQSKGGLFIQKCCRPYPAHFLELKGGEFKETSLNRYFPGQMVSSSGGLSLFYGSHPQKFLYVGNYVTMQYESLPFPIAANELFPACHIAFVPHTGEYKVVCHCVSLRGVHRWLVLTVGKNMLWRKLETPLTGNNLDYEERTSVTIGGVLYWSQRSSGIYAIDLRDESSYSIQVPNEYVEESYWLLELGHRLSCLVNHQREIHVCILKDMYRSEWDKLYKVREVIDTEKFSFRTFVPVGWMDNGQLLIFIIRRFGNWKERLIGAYNVKTGETKAFNDFDTQLIHLHTNGLASWEGLGAGRVGKELWGSEGGGQTTRGWWWVVARFKERGKVGNMMGVQRKIGRDSERRGSGRGCGAVRVATKPPEVVGGWWLGSKKGVKLEI</sequence>
<evidence type="ECO:0000313" key="3">
    <source>
        <dbReference type="Proteomes" id="UP000306102"/>
    </source>
</evidence>
<dbReference type="PANTHER" id="PTHR31672:SF13">
    <property type="entry name" value="F-BOX PROTEIN CPR30-LIKE"/>
    <property type="match status" value="1"/>
</dbReference>
<gene>
    <name evidence="2" type="ORF">TEA_004089</name>
</gene>
<dbReference type="InterPro" id="IPR017451">
    <property type="entry name" value="F-box-assoc_interact_dom"/>
</dbReference>
<dbReference type="EMBL" id="SDRB02003834">
    <property type="protein sequence ID" value="THG16812.1"/>
    <property type="molecule type" value="Genomic_DNA"/>
</dbReference>
<dbReference type="Proteomes" id="UP000306102">
    <property type="component" value="Unassembled WGS sequence"/>
</dbReference>
<reference evidence="2 3" key="1">
    <citation type="journal article" date="2018" name="Proc. Natl. Acad. Sci. U.S.A.">
        <title>Draft genome sequence of Camellia sinensis var. sinensis provides insights into the evolution of the tea genome and tea quality.</title>
        <authorList>
            <person name="Wei C."/>
            <person name="Yang H."/>
            <person name="Wang S."/>
            <person name="Zhao J."/>
            <person name="Liu C."/>
            <person name="Gao L."/>
            <person name="Xia E."/>
            <person name="Lu Y."/>
            <person name="Tai Y."/>
            <person name="She G."/>
            <person name="Sun J."/>
            <person name="Cao H."/>
            <person name="Tong W."/>
            <person name="Gao Q."/>
            <person name="Li Y."/>
            <person name="Deng W."/>
            <person name="Jiang X."/>
            <person name="Wang W."/>
            <person name="Chen Q."/>
            <person name="Zhang S."/>
            <person name="Li H."/>
            <person name="Wu J."/>
            <person name="Wang P."/>
            <person name="Li P."/>
            <person name="Shi C."/>
            <person name="Zheng F."/>
            <person name="Jian J."/>
            <person name="Huang B."/>
            <person name="Shan D."/>
            <person name="Shi M."/>
            <person name="Fang C."/>
            <person name="Yue Y."/>
            <person name="Li F."/>
            <person name="Li D."/>
            <person name="Wei S."/>
            <person name="Han B."/>
            <person name="Jiang C."/>
            <person name="Yin Y."/>
            <person name="Xia T."/>
            <person name="Zhang Z."/>
            <person name="Bennetzen J.L."/>
            <person name="Zhao S."/>
            <person name="Wan X."/>
        </authorList>
    </citation>
    <scope>NUCLEOTIDE SEQUENCE [LARGE SCALE GENOMIC DNA]</scope>
    <source>
        <strain evidence="3">cv. Shuchazao</strain>
        <tissue evidence="2">Leaf</tissue>
    </source>
</reference>
<dbReference type="AlphaFoldDB" id="A0A4S4EKR4"/>
<dbReference type="PANTHER" id="PTHR31672">
    <property type="entry name" value="BNACNNG10540D PROTEIN"/>
    <property type="match status" value="1"/>
</dbReference>
<dbReference type="Pfam" id="PF08268">
    <property type="entry name" value="FBA_3"/>
    <property type="match status" value="1"/>
</dbReference>
<dbReference type="InterPro" id="IPR013187">
    <property type="entry name" value="F-box-assoc_dom_typ3"/>
</dbReference>
<evidence type="ECO:0000259" key="1">
    <source>
        <dbReference type="Pfam" id="PF08268"/>
    </source>
</evidence>